<gene>
    <name evidence="2" type="ORF">E5986_04300</name>
</gene>
<feature type="region of interest" description="Disordered" evidence="1">
    <location>
        <begin position="87"/>
        <end position="119"/>
    </location>
</feature>
<name>A0A4V3WV20_9ACTN</name>
<dbReference type="EMBL" id="SSTJ01000003">
    <property type="protein sequence ID" value="THG38077.1"/>
    <property type="molecule type" value="Genomic_DNA"/>
</dbReference>
<evidence type="ECO:0000313" key="2">
    <source>
        <dbReference type="EMBL" id="THG38077.1"/>
    </source>
</evidence>
<reference evidence="2 3" key="1">
    <citation type="submission" date="2019-04" db="EMBL/GenBank/DDBJ databases">
        <title>Microbes associate with the intestines of laboratory mice.</title>
        <authorList>
            <person name="Navarre W."/>
            <person name="Wong E."/>
            <person name="Huang K.C."/>
            <person name="Tropini C."/>
            <person name="Ng K."/>
            <person name="Yu B."/>
        </authorList>
    </citation>
    <scope>NUCLEOTIDE SEQUENCE [LARGE SCALE GENOMIC DNA]</scope>
    <source>
        <strain evidence="2 3">NM80_B27</strain>
    </source>
</reference>
<sequence>MGLGHGFSWVVLNASAWRALPEGGLRGLLRYVATEEVGDDKLAADLAAAVEAANEDAAWREEALTMLTIEEDMRAQARFMMEESAKRAWQRVSPRDGPRVEPRVESREPTSSERSWSSL</sequence>
<organism evidence="2 3">
    <name type="scientific">Adlercreutzia caecimuris</name>
    <dbReference type="NCBI Taxonomy" id="671266"/>
    <lineage>
        <taxon>Bacteria</taxon>
        <taxon>Bacillati</taxon>
        <taxon>Actinomycetota</taxon>
        <taxon>Coriobacteriia</taxon>
        <taxon>Eggerthellales</taxon>
        <taxon>Eggerthellaceae</taxon>
        <taxon>Adlercreutzia</taxon>
    </lineage>
</organism>
<comment type="caution">
    <text evidence="2">The sequence shown here is derived from an EMBL/GenBank/DDBJ whole genome shotgun (WGS) entry which is preliminary data.</text>
</comment>
<feature type="compositionally biased region" description="Basic and acidic residues" evidence="1">
    <location>
        <begin position="93"/>
        <end position="111"/>
    </location>
</feature>
<evidence type="ECO:0000313" key="3">
    <source>
        <dbReference type="Proteomes" id="UP000308978"/>
    </source>
</evidence>
<protein>
    <submittedName>
        <fullName evidence="2">Uncharacterized protein</fullName>
    </submittedName>
</protein>
<dbReference type="RefSeq" id="WP_136433645.1">
    <property type="nucleotide sequence ID" value="NZ_SSTJ01000003.1"/>
</dbReference>
<accession>A0A4V3WV20</accession>
<evidence type="ECO:0000256" key="1">
    <source>
        <dbReference type="SAM" id="MobiDB-lite"/>
    </source>
</evidence>
<proteinExistence type="predicted"/>
<dbReference type="AlphaFoldDB" id="A0A4V3WV20"/>
<dbReference type="Proteomes" id="UP000308978">
    <property type="component" value="Unassembled WGS sequence"/>
</dbReference>